<feature type="region of interest" description="Disordered" evidence="1">
    <location>
        <begin position="1"/>
        <end position="24"/>
    </location>
</feature>
<dbReference type="Gene3D" id="2.170.16.10">
    <property type="entry name" value="Hedgehog/Intein (Hint) domain"/>
    <property type="match status" value="1"/>
</dbReference>
<name>A0ABZ2HNU7_9RHOB</name>
<dbReference type="InterPro" id="IPR028992">
    <property type="entry name" value="Hedgehog/Intein_dom"/>
</dbReference>
<keyword evidence="4" id="KW-1185">Reference proteome</keyword>
<dbReference type="PROSITE" id="PS50817">
    <property type="entry name" value="INTEIN_N_TER"/>
    <property type="match status" value="1"/>
</dbReference>
<dbReference type="Pfam" id="PF13403">
    <property type="entry name" value="Hint_2"/>
    <property type="match status" value="1"/>
</dbReference>
<gene>
    <name evidence="3" type="ORF">RZ517_06505</name>
</gene>
<reference evidence="3 4" key="1">
    <citation type="submission" date="2023-10" db="EMBL/GenBank/DDBJ databases">
        <title>Roseovarius strain S88 nov., isolated from a marine algae.</title>
        <authorList>
            <person name="Lee M.W."/>
            <person name="Lee J.K."/>
            <person name="Kim J.M."/>
            <person name="Choi D.G."/>
            <person name="Baek J.H."/>
            <person name="Bayburt H."/>
            <person name="Jung J.J."/>
            <person name="Han D.M."/>
            <person name="Jeon C.O."/>
        </authorList>
    </citation>
    <scope>NUCLEOTIDE SEQUENCE [LARGE SCALE GENOMIC DNA]</scope>
    <source>
        <strain evidence="3 4">S88</strain>
    </source>
</reference>
<accession>A0ABZ2HNU7</accession>
<dbReference type="InterPro" id="IPR006141">
    <property type="entry name" value="Intein_N"/>
</dbReference>
<evidence type="ECO:0000313" key="4">
    <source>
        <dbReference type="Proteomes" id="UP001364156"/>
    </source>
</evidence>
<sequence>MTLFADRGAWHAPNDVRSETGHGSFATNRVREVVAPDHVRSRVETPLLNSRGGMPRRHDVPISERRMPNTVALQLESGRAEAVPTPVADADALAQDVLDRLVCFTTGAHILTAQGERAIGSLQVGDLVVTRDQGLRPVRWIGERTVAAHDLLAPIEFRRADRGKGTAGLLVSPHHRMLFTGHKANMLFGAAEVLVAAKDLVNGRDIRRHPVAEVTYVHLMFDHHEVIYADGIATESFHATDPVLTSLDGDAREAVFAVCPNLRTTSGRHLEPARICLDAKDARLLSDQGSDAATFS</sequence>
<proteinExistence type="predicted"/>
<evidence type="ECO:0000256" key="1">
    <source>
        <dbReference type="SAM" id="MobiDB-lite"/>
    </source>
</evidence>
<evidence type="ECO:0000259" key="2">
    <source>
        <dbReference type="Pfam" id="PF13403"/>
    </source>
</evidence>
<protein>
    <submittedName>
        <fullName evidence="3">Hint domain-containing protein</fullName>
    </submittedName>
</protein>
<dbReference type="SUPFAM" id="SSF51294">
    <property type="entry name" value="Hedgehog/intein (Hint) domain"/>
    <property type="match status" value="1"/>
</dbReference>
<dbReference type="Proteomes" id="UP001364156">
    <property type="component" value="Chromosome"/>
</dbReference>
<organism evidence="3 4">
    <name type="scientific">Roseovarius phycicola</name>
    <dbReference type="NCBI Taxonomy" id="3080976"/>
    <lineage>
        <taxon>Bacteria</taxon>
        <taxon>Pseudomonadati</taxon>
        <taxon>Pseudomonadota</taxon>
        <taxon>Alphaproteobacteria</taxon>
        <taxon>Rhodobacterales</taxon>
        <taxon>Roseobacteraceae</taxon>
        <taxon>Roseovarius</taxon>
    </lineage>
</organism>
<evidence type="ECO:0000313" key="3">
    <source>
        <dbReference type="EMBL" id="WWR47819.1"/>
    </source>
</evidence>
<dbReference type="EMBL" id="CP146069">
    <property type="protein sequence ID" value="WWR47819.1"/>
    <property type="molecule type" value="Genomic_DNA"/>
</dbReference>
<feature type="domain" description="Hedgehog/Intein (Hint)" evidence="2">
    <location>
        <begin position="102"/>
        <end position="240"/>
    </location>
</feature>
<dbReference type="InterPro" id="IPR036844">
    <property type="entry name" value="Hint_dom_sf"/>
</dbReference>